<dbReference type="InterPro" id="IPR008921">
    <property type="entry name" value="DNA_pol3_clamp-load_cplx_C"/>
</dbReference>
<dbReference type="InterPro" id="IPR048466">
    <property type="entry name" value="DNA_pol3_delta-like_C"/>
</dbReference>
<dbReference type="EC" id="2.7.7.7" evidence="1"/>
<dbReference type="PANTHER" id="PTHR34388">
    <property type="entry name" value="DNA POLYMERASE III SUBUNIT DELTA"/>
    <property type="match status" value="1"/>
</dbReference>
<evidence type="ECO:0000256" key="4">
    <source>
        <dbReference type="ARBA" id="ARBA00022705"/>
    </source>
</evidence>
<dbReference type="EMBL" id="LT670846">
    <property type="protein sequence ID" value="SHK55028.1"/>
    <property type="molecule type" value="Genomic_DNA"/>
</dbReference>
<dbReference type="InterPro" id="IPR027417">
    <property type="entry name" value="P-loop_NTPase"/>
</dbReference>
<dbReference type="Gene3D" id="3.40.50.300">
    <property type="entry name" value="P-loop containing nucleotide triphosphate hydrolases"/>
    <property type="match status" value="1"/>
</dbReference>
<reference evidence="9 10" key="1">
    <citation type="submission" date="2016-11" db="EMBL/GenBank/DDBJ databases">
        <authorList>
            <person name="Jaros S."/>
            <person name="Januszkiewicz K."/>
            <person name="Wedrychowicz H."/>
        </authorList>
    </citation>
    <scope>NUCLEOTIDE SEQUENCE [LARGE SCALE GENOMIC DNA]</scope>
    <source>
        <strain evidence="9 10">DSM 19557</strain>
    </source>
</reference>
<keyword evidence="3" id="KW-0548">Nucleotidyltransferase</keyword>
<keyword evidence="5" id="KW-0239">DNA-directed DNA polymerase</keyword>
<keyword evidence="10" id="KW-1185">Reference proteome</keyword>
<evidence type="ECO:0000313" key="9">
    <source>
        <dbReference type="EMBL" id="SHK55028.1"/>
    </source>
</evidence>
<keyword evidence="4" id="KW-0235">DNA replication</keyword>
<dbReference type="GO" id="GO:0003677">
    <property type="term" value="F:DNA binding"/>
    <property type="evidence" value="ECO:0007669"/>
    <property type="project" value="InterPro"/>
</dbReference>
<protein>
    <recommendedName>
        <fullName evidence="1">DNA-directed DNA polymerase</fullName>
        <ecNumber evidence="1">2.7.7.7</ecNumber>
    </recommendedName>
</protein>
<evidence type="ECO:0000256" key="1">
    <source>
        <dbReference type="ARBA" id="ARBA00012417"/>
    </source>
</evidence>
<dbReference type="NCBIfam" id="TIGR01128">
    <property type="entry name" value="holA"/>
    <property type="match status" value="1"/>
</dbReference>
<evidence type="ECO:0000256" key="2">
    <source>
        <dbReference type="ARBA" id="ARBA00022679"/>
    </source>
</evidence>
<dbReference type="STRING" id="381751.SAMN05444391_1410"/>
<dbReference type="Pfam" id="PF21694">
    <property type="entry name" value="DNA_pol3_delta_C"/>
    <property type="match status" value="1"/>
</dbReference>
<dbReference type="RefSeq" id="WP_079654498.1">
    <property type="nucleotide sequence ID" value="NZ_LT670846.1"/>
</dbReference>
<dbReference type="GO" id="GO:0009360">
    <property type="term" value="C:DNA polymerase III complex"/>
    <property type="evidence" value="ECO:0007669"/>
    <property type="project" value="TreeGrafter"/>
</dbReference>
<feature type="domain" description="DNA polymerase III delta subunit-like C-terminal" evidence="8">
    <location>
        <begin position="207"/>
        <end position="313"/>
    </location>
</feature>
<evidence type="ECO:0000313" key="10">
    <source>
        <dbReference type="Proteomes" id="UP000189810"/>
    </source>
</evidence>
<dbReference type="GO" id="GO:0006261">
    <property type="term" value="P:DNA-templated DNA replication"/>
    <property type="evidence" value="ECO:0007669"/>
    <property type="project" value="TreeGrafter"/>
</dbReference>
<name>A0A1M6TE26_9AQUI</name>
<dbReference type="OrthoDB" id="10246at2"/>
<comment type="similarity">
    <text evidence="6">Belongs to the DNA polymerase HolA subunit family.</text>
</comment>
<accession>A0A1M6TE26</accession>
<dbReference type="SUPFAM" id="SSF52540">
    <property type="entry name" value="P-loop containing nucleoside triphosphate hydrolases"/>
    <property type="match status" value="1"/>
</dbReference>
<evidence type="ECO:0000256" key="3">
    <source>
        <dbReference type="ARBA" id="ARBA00022695"/>
    </source>
</evidence>
<organism evidence="9 10">
    <name type="scientific">Thermocrinis minervae</name>
    <dbReference type="NCBI Taxonomy" id="381751"/>
    <lineage>
        <taxon>Bacteria</taxon>
        <taxon>Pseudomonadati</taxon>
        <taxon>Aquificota</taxon>
        <taxon>Aquificia</taxon>
        <taxon>Aquificales</taxon>
        <taxon>Aquificaceae</taxon>
        <taxon>Thermocrinis</taxon>
    </lineage>
</organism>
<keyword evidence="2" id="KW-0808">Transferase</keyword>
<dbReference type="SUPFAM" id="SSF48019">
    <property type="entry name" value="post-AAA+ oligomerization domain-like"/>
    <property type="match status" value="1"/>
</dbReference>
<dbReference type="GO" id="GO:0003887">
    <property type="term" value="F:DNA-directed DNA polymerase activity"/>
    <property type="evidence" value="ECO:0007669"/>
    <property type="project" value="UniProtKB-KW"/>
</dbReference>
<evidence type="ECO:0000256" key="6">
    <source>
        <dbReference type="ARBA" id="ARBA00034754"/>
    </source>
</evidence>
<dbReference type="Gene3D" id="1.20.272.10">
    <property type="match status" value="1"/>
</dbReference>
<proteinExistence type="inferred from homology"/>
<dbReference type="PANTHER" id="PTHR34388:SF1">
    <property type="entry name" value="DNA POLYMERASE III SUBUNIT DELTA"/>
    <property type="match status" value="1"/>
</dbReference>
<evidence type="ECO:0000259" key="8">
    <source>
        <dbReference type="Pfam" id="PF21694"/>
    </source>
</evidence>
<dbReference type="InterPro" id="IPR005790">
    <property type="entry name" value="DNA_polIII_delta"/>
</dbReference>
<evidence type="ECO:0000256" key="7">
    <source>
        <dbReference type="ARBA" id="ARBA00049244"/>
    </source>
</evidence>
<evidence type="ECO:0000256" key="5">
    <source>
        <dbReference type="ARBA" id="ARBA00022932"/>
    </source>
</evidence>
<dbReference type="Gene3D" id="1.10.8.60">
    <property type="match status" value="1"/>
</dbReference>
<sequence>MKSIIEYRKQIESSHPKPINVIHGEEEYLIKDFIEKLKSKFDVEVLWGDEIAEETLLDKFRVGGLFGERKQRVFVVRRAEDMLKKVKSKDFYTKLAQKLNGNVVFLIFSQKLTTQDLAKEPLATIAKIGDIVEARRLSKDKVKQLVVGRFQKEGKVITPEAIDYLLEHTDYDLMWLKGEVEKLLLLPKKEITLEDVKKLLVTNFQMDVFDFLEAFFTKDLKKALLSLDSAFRSGVQPLQLLAVLDSYALKLYTAKALSEGGRPVEDALSSVGVKHPFQVHNFKRYMQLYSLEDLKALIRGLYFLDFSIKVYFSEPIKSIRNFVIRYLLNAGRTSQQAFQGD</sequence>
<dbReference type="AlphaFoldDB" id="A0A1M6TE26"/>
<dbReference type="Proteomes" id="UP000189810">
    <property type="component" value="Chromosome I"/>
</dbReference>
<comment type="catalytic activity">
    <reaction evidence="7">
        <text>DNA(n) + a 2'-deoxyribonucleoside 5'-triphosphate = DNA(n+1) + diphosphate</text>
        <dbReference type="Rhea" id="RHEA:22508"/>
        <dbReference type="Rhea" id="RHEA-COMP:17339"/>
        <dbReference type="Rhea" id="RHEA-COMP:17340"/>
        <dbReference type="ChEBI" id="CHEBI:33019"/>
        <dbReference type="ChEBI" id="CHEBI:61560"/>
        <dbReference type="ChEBI" id="CHEBI:173112"/>
        <dbReference type="EC" id="2.7.7.7"/>
    </reaction>
</comment>
<gene>
    <name evidence="9" type="ORF">SAMN05444391_1410</name>
</gene>